<dbReference type="Pfam" id="PF05705">
    <property type="entry name" value="DUF829"/>
    <property type="match status" value="1"/>
</dbReference>
<dbReference type="RefSeq" id="XP_056793776.1">
    <property type="nucleotide sequence ID" value="XM_056931745.1"/>
</dbReference>
<organism evidence="1 2">
    <name type="scientific">Penicillium diatomitis</name>
    <dbReference type="NCBI Taxonomy" id="2819901"/>
    <lineage>
        <taxon>Eukaryota</taxon>
        <taxon>Fungi</taxon>
        <taxon>Dikarya</taxon>
        <taxon>Ascomycota</taxon>
        <taxon>Pezizomycotina</taxon>
        <taxon>Eurotiomycetes</taxon>
        <taxon>Eurotiomycetidae</taxon>
        <taxon>Eurotiales</taxon>
        <taxon>Aspergillaceae</taxon>
        <taxon>Penicillium</taxon>
    </lineage>
</organism>
<dbReference type="EMBL" id="JAPWDQ010000002">
    <property type="protein sequence ID" value="KAJ5493396.1"/>
    <property type="molecule type" value="Genomic_DNA"/>
</dbReference>
<dbReference type="AlphaFoldDB" id="A0A9W9XI29"/>
<dbReference type="InterPro" id="IPR008547">
    <property type="entry name" value="DUF829_TMEM53"/>
</dbReference>
<reference evidence="1" key="2">
    <citation type="journal article" date="2023" name="IMA Fungus">
        <title>Comparative genomic study of the Penicillium genus elucidates a diverse pangenome and 15 lateral gene transfer events.</title>
        <authorList>
            <person name="Petersen C."/>
            <person name="Sorensen T."/>
            <person name="Nielsen M.R."/>
            <person name="Sondergaard T.E."/>
            <person name="Sorensen J.L."/>
            <person name="Fitzpatrick D.A."/>
            <person name="Frisvad J.C."/>
            <person name="Nielsen K.L."/>
        </authorList>
    </citation>
    <scope>NUCLEOTIDE SEQUENCE</scope>
    <source>
        <strain evidence="1">IBT 30728</strain>
    </source>
</reference>
<gene>
    <name evidence="1" type="ORF">N7539_002142</name>
</gene>
<keyword evidence="2" id="KW-1185">Reference proteome</keyword>
<evidence type="ECO:0008006" key="3">
    <source>
        <dbReference type="Google" id="ProtNLM"/>
    </source>
</evidence>
<evidence type="ECO:0000313" key="2">
    <source>
        <dbReference type="Proteomes" id="UP001148312"/>
    </source>
</evidence>
<dbReference type="GeneID" id="81621994"/>
<protein>
    <recommendedName>
        <fullName evidence="3">Indole-diterpene biosynthesis protein PaxU</fullName>
    </recommendedName>
</protein>
<evidence type="ECO:0000313" key="1">
    <source>
        <dbReference type="EMBL" id="KAJ5493396.1"/>
    </source>
</evidence>
<comment type="caution">
    <text evidence="1">The sequence shown here is derived from an EMBL/GenBank/DDBJ whole genome shotgun (WGS) entry which is preliminary data.</text>
</comment>
<dbReference type="Proteomes" id="UP001148312">
    <property type="component" value="Unassembled WGS sequence"/>
</dbReference>
<accession>A0A9W9XI29</accession>
<dbReference type="PANTHER" id="PTHR12265:SF36">
    <property type="entry name" value="P450, PUTATIVE (EUROFUNG)-RELATED"/>
    <property type="match status" value="1"/>
</dbReference>
<sequence>MLVTSASESLVGDPLALFVQLGPSVYMHDPKSGTAPNDGQPVILLAFWMDAPARALSKYVVEYTRIVPSARIIFLRSASNDFFLHATARAQQARLGPAIAALRSSVTPDCPVFMHIFSNGGLFRTTHLLKAYRQATGRPLPISSMVIDSAPGTASIIAAMKAFSFAMPRFWILRWLSKGILLMMLAVIKLYQTSFRIPNAIKVAREEINDQNLVQPANAEGTLTRCYIYSSTDELVDWRDIERHASDSEACGWTVHRERFHGTPHVGHMRVQPERYWSIIREHLQLKKPKQ</sequence>
<dbReference type="PANTHER" id="PTHR12265">
    <property type="entry name" value="TRANSMEMBRANE PROTEIN 53"/>
    <property type="match status" value="1"/>
</dbReference>
<name>A0A9W9XI29_9EURO</name>
<reference evidence="1" key="1">
    <citation type="submission" date="2022-12" db="EMBL/GenBank/DDBJ databases">
        <authorList>
            <person name="Petersen C."/>
        </authorList>
    </citation>
    <scope>NUCLEOTIDE SEQUENCE</scope>
    <source>
        <strain evidence="1">IBT 30728</strain>
    </source>
</reference>
<proteinExistence type="predicted"/>